<feature type="region of interest" description="Disordered" evidence="1">
    <location>
        <begin position="204"/>
        <end position="355"/>
    </location>
</feature>
<feature type="compositionally biased region" description="Basic and acidic residues" evidence="1">
    <location>
        <begin position="205"/>
        <end position="216"/>
    </location>
</feature>
<keyword evidence="3" id="KW-1185">Reference proteome</keyword>
<feature type="compositionally biased region" description="Basic residues" evidence="1">
    <location>
        <begin position="277"/>
        <end position="286"/>
    </location>
</feature>
<evidence type="ECO:0000256" key="1">
    <source>
        <dbReference type="SAM" id="MobiDB-lite"/>
    </source>
</evidence>
<accession>A0ABQ5EHE5</accession>
<reference evidence="2" key="1">
    <citation type="journal article" date="2022" name="Int. J. Mol. Sci.">
        <title>Draft Genome of Tanacetum Coccineum: Genomic Comparison of Closely Related Tanacetum-Family Plants.</title>
        <authorList>
            <person name="Yamashiro T."/>
            <person name="Shiraishi A."/>
            <person name="Nakayama K."/>
            <person name="Satake H."/>
        </authorList>
    </citation>
    <scope>NUCLEOTIDE SEQUENCE</scope>
</reference>
<dbReference type="EMBL" id="BQNB010016311">
    <property type="protein sequence ID" value="GJT50328.1"/>
    <property type="molecule type" value="Genomic_DNA"/>
</dbReference>
<feature type="region of interest" description="Disordered" evidence="1">
    <location>
        <begin position="390"/>
        <end position="430"/>
    </location>
</feature>
<feature type="compositionally biased region" description="Basic and acidic residues" evidence="1">
    <location>
        <begin position="300"/>
        <end position="315"/>
    </location>
</feature>
<organism evidence="2 3">
    <name type="scientific">Tanacetum coccineum</name>
    <dbReference type="NCBI Taxonomy" id="301880"/>
    <lineage>
        <taxon>Eukaryota</taxon>
        <taxon>Viridiplantae</taxon>
        <taxon>Streptophyta</taxon>
        <taxon>Embryophyta</taxon>
        <taxon>Tracheophyta</taxon>
        <taxon>Spermatophyta</taxon>
        <taxon>Magnoliopsida</taxon>
        <taxon>eudicotyledons</taxon>
        <taxon>Gunneridae</taxon>
        <taxon>Pentapetalae</taxon>
        <taxon>asterids</taxon>
        <taxon>campanulids</taxon>
        <taxon>Asterales</taxon>
        <taxon>Asteraceae</taxon>
        <taxon>Asteroideae</taxon>
        <taxon>Anthemideae</taxon>
        <taxon>Anthemidinae</taxon>
        <taxon>Tanacetum</taxon>
    </lineage>
</organism>
<evidence type="ECO:0000313" key="3">
    <source>
        <dbReference type="Proteomes" id="UP001151760"/>
    </source>
</evidence>
<gene>
    <name evidence="2" type="ORF">Tco_0976485</name>
</gene>
<name>A0ABQ5EHE5_9ASTR</name>
<comment type="caution">
    <text evidence="2">The sequence shown here is derived from an EMBL/GenBank/DDBJ whole genome shotgun (WGS) entry which is preliminary data.</text>
</comment>
<feature type="region of interest" description="Disordered" evidence="1">
    <location>
        <begin position="567"/>
        <end position="598"/>
    </location>
</feature>
<proteinExistence type="predicted"/>
<dbReference type="Proteomes" id="UP001151760">
    <property type="component" value="Unassembled WGS sequence"/>
</dbReference>
<sequence>MADENVPAPAPTRFDDQILLFAAWVPIGKINYTGVYSIELDETWFILDANLLREALKITPINQAHQFVSPPSSEAIMDFMNELWYTKVIHFMSRMGVKNLSQSWRAILSMINQCLTGKTSGHDGLDIQFFRCFGELLQSLIPTKKGRKDKAHVIPYCRFIKLIICHLERTNNTHQRSISPFHLVEEDLRLRNLKFVPKGEEDECDQKVAVEKEGNKKSASTKQPNPKLAIEKSSKPAPAPKPKITKEKPSKAYTAKPPKSKPSKEKSTKDTPLQKTGKGKVTKVHTMKSSFQPVDELDEEPAHSEPEPEPAHQGEGEDFDMERAIQMSLESRDPTTEEASTGPFAQPLDDTSANIVRDYLSSTDVKTGARSDKTNCGGDKEILQITEELGEDVDTQENVEEKTMELDQDQAGSDPGETHESQPLPDSLMTNNWSDEPGKLNVESEVVPRSVTVPIIKHITSLLKRNSSDVEQKNKNMIQISGNLGSKHWRHLWYEHRETNSLLKKTSYTSDDVMINILLLLHHIRISIRGDDMTLVLLVHHSLKLLSHRHRRSLTLEMLLQAPPSYNPVSSSKQQFNPHAKQPVKDIPIPDSANLSNSEDTDSIHLLKIKQMFEWLKYSDET</sequence>
<reference evidence="2" key="2">
    <citation type="submission" date="2022-01" db="EMBL/GenBank/DDBJ databases">
        <authorList>
            <person name="Yamashiro T."/>
            <person name="Shiraishi A."/>
            <person name="Satake H."/>
            <person name="Nakayama K."/>
        </authorList>
    </citation>
    <scope>NUCLEOTIDE SEQUENCE</scope>
</reference>
<evidence type="ECO:0000313" key="2">
    <source>
        <dbReference type="EMBL" id="GJT50328.1"/>
    </source>
</evidence>
<feature type="compositionally biased region" description="Polar residues" evidence="1">
    <location>
        <begin position="567"/>
        <end position="577"/>
    </location>
</feature>
<protein>
    <submittedName>
        <fullName evidence="2">Uncharacterized protein</fullName>
    </submittedName>
</protein>